<evidence type="ECO:0000313" key="2">
    <source>
        <dbReference type="EMBL" id="VTP03760.1"/>
    </source>
</evidence>
<dbReference type="SUPFAM" id="SSF140459">
    <property type="entry name" value="PE/PPE dimer-like"/>
    <property type="match status" value="1"/>
</dbReference>
<proteinExistence type="predicted"/>
<accession>A0A653F2C2</accession>
<dbReference type="Pfam" id="PF00934">
    <property type="entry name" value="PE"/>
    <property type="match status" value="1"/>
</dbReference>
<feature type="domain" description="PE" evidence="1">
    <location>
        <begin position="4"/>
        <end position="94"/>
    </location>
</feature>
<dbReference type="EMBL" id="LR589173">
    <property type="protein sequence ID" value="VTP03760.1"/>
    <property type="molecule type" value="Genomic_DNA"/>
</dbReference>
<name>A0A653F2C2_9MYCO</name>
<gene>
    <name evidence="2" type="ORF">BIN_B_05257</name>
</gene>
<protein>
    <submittedName>
        <fullName evidence="2">PE family protein</fullName>
    </submittedName>
</protein>
<sequence>MSYVVAMPNFLGSAAEHLAAMGSAVSTANAAAASSTTSLLTAGADEVSTGIAALFGSHGLEYQTVSTQASHFNERFVLGLAATANAYLTTEIANAEHNLCSAVNPPARTLLGCPPTGNGANATTAGGIYQAASTRISPSPNALQFAISPAPSSAWRTSTCHRG</sequence>
<dbReference type="Gene3D" id="1.10.287.850">
    <property type="entry name" value="HP0062-like domain"/>
    <property type="match status" value="1"/>
</dbReference>
<dbReference type="InterPro" id="IPR000084">
    <property type="entry name" value="PE-PGRS_N"/>
</dbReference>
<dbReference type="AlphaFoldDB" id="A0A653F2C2"/>
<dbReference type="InterPro" id="IPR038332">
    <property type="entry name" value="PPE_sf"/>
</dbReference>
<organism evidence="2">
    <name type="scientific">Mycobacterium riyadhense</name>
    <dbReference type="NCBI Taxonomy" id="486698"/>
    <lineage>
        <taxon>Bacteria</taxon>
        <taxon>Bacillati</taxon>
        <taxon>Actinomycetota</taxon>
        <taxon>Actinomycetes</taxon>
        <taxon>Mycobacteriales</taxon>
        <taxon>Mycobacteriaceae</taxon>
        <taxon>Mycobacterium</taxon>
    </lineage>
</organism>
<reference evidence="2" key="1">
    <citation type="submission" date="2019-05" db="EMBL/GenBank/DDBJ databases">
        <authorList>
            <person name="Naeem R."/>
            <person name="Antony C."/>
            <person name="Guan Q."/>
        </authorList>
    </citation>
    <scope>NUCLEOTIDE SEQUENCE</scope>
    <source>
        <strain evidence="2">2</strain>
    </source>
</reference>
<evidence type="ECO:0000259" key="1">
    <source>
        <dbReference type="Pfam" id="PF00934"/>
    </source>
</evidence>